<dbReference type="AlphaFoldDB" id="A0A9J5X5F7"/>
<gene>
    <name evidence="1" type="ORF">H5410_053143</name>
</gene>
<name>A0A9J5X5F7_SOLCO</name>
<organism evidence="1 2">
    <name type="scientific">Solanum commersonii</name>
    <name type="common">Commerson's wild potato</name>
    <name type="synonym">Commerson's nightshade</name>
    <dbReference type="NCBI Taxonomy" id="4109"/>
    <lineage>
        <taxon>Eukaryota</taxon>
        <taxon>Viridiplantae</taxon>
        <taxon>Streptophyta</taxon>
        <taxon>Embryophyta</taxon>
        <taxon>Tracheophyta</taxon>
        <taxon>Spermatophyta</taxon>
        <taxon>Magnoliopsida</taxon>
        <taxon>eudicotyledons</taxon>
        <taxon>Gunneridae</taxon>
        <taxon>Pentapetalae</taxon>
        <taxon>asterids</taxon>
        <taxon>lamiids</taxon>
        <taxon>Solanales</taxon>
        <taxon>Solanaceae</taxon>
        <taxon>Solanoideae</taxon>
        <taxon>Solaneae</taxon>
        <taxon>Solanum</taxon>
    </lineage>
</organism>
<dbReference type="EMBL" id="JACXVP010000010">
    <property type="protein sequence ID" value="KAG5582516.1"/>
    <property type="molecule type" value="Genomic_DNA"/>
</dbReference>
<dbReference type="Proteomes" id="UP000824120">
    <property type="component" value="Chromosome 10"/>
</dbReference>
<accession>A0A9J5X5F7</accession>
<comment type="caution">
    <text evidence="1">The sequence shown here is derived from an EMBL/GenBank/DDBJ whole genome shotgun (WGS) entry which is preliminary data.</text>
</comment>
<evidence type="ECO:0000313" key="2">
    <source>
        <dbReference type="Proteomes" id="UP000824120"/>
    </source>
</evidence>
<keyword evidence="2" id="KW-1185">Reference proteome</keyword>
<sequence>MAEVALQLSWKSLLLRGGCSATVLHHPVSSQMYLIEQIDNLCKMVLFFDLTVIKRISAVAINLDNSKGTVFWKQCLYLHVIARDNVLPSVEDEALLVSASFIMLIFQRVPSQCLSSPPVQSFLSVQAGADPIQPPTETFCSVVLIDPLCSHSTKVLREMDFLTVPTVPVPTETFRWSNTFVRKYPYPMSCFPLCSTTVLCIFSNMSAGRFSGSNLQSDSIRNKSAEVAIVRFSDRGRTTLLTNSNNN</sequence>
<evidence type="ECO:0000313" key="1">
    <source>
        <dbReference type="EMBL" id="KAG5582516.1"/>
    </source>
</evidence>
<protein>
    <submittedName>
        <fullName evidence="1">Uncharacterized protein</fullName>
    </submittedName>
</protein>
<reference evidence="1 2" key="1">
    <citation type="submission" date="2020-09" db="EMBL/GenBank/DDBJ databases">
        <title>De no assembly of potato wild relative species, Solanum commersonii.</title>
        <authorList>
            <person name="Cho K."/>
        </authorList>
    </citation>
    <scope>NUCLEOTIDE SEQUENCE [LARGE SCALE GENOMIC DNA]</scope>
    <source>
        <strain evidence="1">LZ3.2</strain>
        <tissue evidence="1">Leaf</tissue>
    </source>
</reference>
<proteinExistence type="predicted"/>